<dbReference type="PANTHER" id="PTHR33933">
    <property type="entry name" value="NUCLEOTIDYLTRANSFERASE"/>
    <property type="match status" value="1"/>
</dbReference>
<dbReference type="InterPro" id="IPR043519">
    <property type="entry name" value="NT_sf"/>
</dbReference>
<accession>A0A1I4KCF0</accession>
<protein>
    <submittedName>
        <fullName evidence="2">Nucleotidyltransferase domain-containing protein</fullName>
    </submittedName>
</protein>
<sequence length="128" mass="14096">MLYTRIMSHALAPDRLSPPLAAAVERLCAIAPVERVILFGSRARGDHDDDSDWDLCVLLDDNIPPGRYTPVSLWQAVRDLGATIQVVPMRRSVFETSRNDINTLAHDVAADGIVLYDKVAARQVTQAS</sequence>
<keyword evidence="2" id="KW-0808">Transferase</keyword>
<organism evidence="2 3">
    <name type="scientific">Methylobacterium pseudosasicola</name>
    <dbReference type="NCBI Taxonomy" id="582667"/>
    <lineage>
        <taxon>Bacteria</taxon>
        <taxon>Pseudomonadati</taxon>
        <taxon>Pseudomonadota</taxon>
        <taxon>Alphaproteobacteria</taxon>
        <taxon>Hyphomicrobiales</taxon>
        <taxon>Methylobacteriaceae</taxon>
        <taxon>Methylobacterium</taxon>
    </lineage>
</organism>
<dbReference type="Gene3D" id="3.30.460.10">
    <property type="entry name" value="Beta Polymerase, domain 2"/>
    <property type="match status" value="1"/>
</dbReference>
<keyword evidence="3" id="KW-1185">Reference proteome</keyword>
<dbReference type="PANTHER" id="PTHR33933:SF1">
    <property type="entry name" value="PROTEIN ADENYLYLTRANSFERASE MNTA-RELATED"/>
    <property type="match status" value="1"/>
</dbReference>
<dbReference type="Pfam" id="PF18765">
    <property type="entry name" value="Polbeta"/>
    <property type="match status" value="1"/>
</dbReference>
<feature type="domain" description="Polymerase beta nucleotidyltransferase" evidence="1">
    <location>
        <begin position="33"/>
        <end position="118"/>
    </location>
</feature>
<evidence type="ECO:0000313" key="2">
    <source>
        <dbReference type="EMBL" id="SFL76464.1"/>
    </source>
</evidence>
<dbReference type="GO" id="GO:0016740">
    <property type="term" value="F:transferase activity"/>
    <property type="evidence" value="ECO:0007669"/>
    <property type="project" value="UniProtKB-KW"/>
</dbReference>
<proteinExistence type="predicted"/>
<gene>
    <name evidence="2" type="ORF">SAMN05192568_101045</name>
</gene>
<name>A0A1I4KCF0_9HYPH</name>
<dbReference type="InterPro" id="IPR041633">
    <property type="entry name" value="Polbeta"/>
</dbReference>
<evidence type="ECO:0000313" key="3">
    <source>
        <dbReference type="Proteomes" id="UP000199048"/>
    </source>
</evidence>
<reference evidence="3" key="1">
    <citation type="submission" date="2016-10" db="EMBL/GenBank/DDBJ databases">
        <authorList>
            <person name="Varghese N."/>
            <person name="Submissions S."/>
        </authorList>
    </citation>
    <scope>NUCLEOTIDE SEQUENCE [LARGE SCALE GENOMIC DNA]</scope>
    <source>
        <strain evidence="3">BL36</strain>
    </source>
</reference>
<evidence type="ECO:0000259" key="1">
    <source>
        <dbReference type="Pfam" id="PF18765"/>
    </source>
</evidence>
<dbReference type="EMBL" id="FOTK01000010">
    <property type="protein sequence ID" value="SFL76464.1"/>
    <property type="molecule type" value="Genomic_DNA"/>
</dbReference>
<dbReference type="SUPFAM" id="SSF81301">
    <property type="entry name" value="Nucleotidyltransferase"/>
    <property type="match status" value="1"/>
</dbReference>
<dbReference type="AlphaFoldDB" id="A0A1I4KCF0"/>
<dbReference type="STRING" id="582667.SAMN05192568_101045"/>
<dbReference type="Proteomes" id="UP000199048">
    <property type="component" value="Unassembled WGS sequence"/>
</dbReference>
<dbReference type="InterPro" id="IPR052548">
    <property type="entry name" value="Type_VII_TA_antitoxin"/>
</dbReference>